<dbReference type="SUPFAM" id="SSF51206">
    <property type="entry name" value="cAMP-binding domain-like"/>
    <property type="match status" value="1"/>
</dbReference>
<evidence type="ECO:0000313" key="6">
    <source>
        <dbReference type="EMBL" id="MFD1746739.1"/>
    </source>
</evidence>
<accession>A0ABW4M6A0</accession>
<evidence type="ECO:0000256" key="1">
    <source>
        <dbReference type="ARBA" id="ARBA00023015"/>
    </source>
</evidence>
<dbReference type="InterPro" id="IPR018335">
    <property type="entry name" value="Tscrpt_reg_HTH_Crp-type_CS"/>
</dbReference>
<dbReference type="CDD" id="cd00092">
    <property type="entry name" value="HTH_CRP"/>
    <property type="match status" value="1"/>
</dbReference>
<dbReference type="Proteomes" id="UP001597322">
    <property type="component" value="Unassembled WGS sequence"/>
</dbReference>
<dbReference type="InterPro" id="IPR036388">
    <property type="entry name" value="WH-like_DNA-bd_sf"/>
</dbReference>
<dbReference type="InterPro" id="IPR018490">
    <property type="entry name" value="cNMP-bd_dom_sf"/>
</dbReference>
<dbReference type="Pfam" id="PF00027">
    <property type="entry name" value="cNMP_binding"/>
    <property type="match status" value="1"/>
</dbReference>
<dbReference type="SMART" id="SM00419">
    <property type="entry name" value="HTH_CRP"/>
    <property type="match status" value="1"/>
</dbReference>
<gene>
    <name evidence="6" type="ORF">ACFSE1_14790</name>
</gene>
<keyword evidence="1" id="KW-0805">Transcription regulation</keyword>
<dbReference type="PANTHER" id="PTHR24567">
    <property type="entry name" value="CRP FAMILY TRANSCRIPTIONAL REGULATORY PROTEIN"/>
    <property type="match status" value="1"/>
</dbReference>
<organism evidence="6 7">
    <name type="scientific">Rhizobium helianthi</name>
    <dbReference type="NCBI Taxonomy" id="1132695"/>
    <lineage>
        <taxon>Bacteria</taxon>
        <taxon>Pseudomonadati</taxon>
        <taxon>Pseudomonadota</taxon>
        <taxon>Alphaproteobacteria</taxon>
        <taxon>Hyphomicrobiales</taxon>
        <taxon>Rhizobiaceae</taxon>
        <taxon>Rhizobium/Agrobacterium group</taxon>
        <taxon>Rhizobium</taxon>
    </lineage>
</organism>
<protein>
    <submittedName>
        <fullName evidence="6">Crp/Fnr family transcriptional regulator</fullName>
    </submittedName>
</protein>
<dbReference type="RefSeq" id="WP_377402931.1">
    <property type="nucleotide sequence ID" value="NZ_JBHUEQ010000026.1"/>
</dbReference>
<evidence type="ECO:0000313" key="7">
    <source>
        <dbReference type="Proteomes" id="UP001597322"/>
    </source>
</evidence>
<dbReference type="PRINTS" id="PR00034">
    <property type="entry name" value="HTHCRP"/>
</dbReference>
<dbReference type="EMBL" id="JBHUEQ010000026">
    <property type="protein sequence ID" value="MFD1746739.1"/>
    <property type="molecule type" value="Genomic_DNA"/>
</dbReference>
<keyword evidence="3" id="KW-0804">Transcription</keyword>
<dbReference type="Pfam" id="PF13545">
    <property type="entry name" value="HTH_Crp_2"/>
    <property type="match status" value="1"/>
</dbReference>
<keyword evidence="2" id="KW-0238">DNA-binding</keyword>
<dbReference type="InterPro" id="IPR014710">
    <property type="entry name" value="RmlC-like_jellyroll"/>
</dbReference>
<keyword evidence="7" id="KW-1185">Reference proteome</keyword>
<dbReference type="SUPFAM" id="SSF46785">
    <property type="entry name" value="Winged helix' DNA-binding domain"/>
    <property type="match status" value="1"/>
</dbReference>
<dbReference type="InterPro" id="IPR050397">
    <property type="entry name" value="Env_Response_Regulators"/>
</dbReference>
<comment type="caution">
    <text evidence="6">The sequence shown here is derived from an EMBL/GenBank/DDBJ whole genome shotgun (WGS) entry which is preliminary data.</text>
</comment>
<feature type="domain" description="Cyclic nucleotide-binding" evidence="4">
    <location>
        <begin position="25"/>
        <end position="133"/>
    </location>
</feature>
<dbReference type="InterPro" id="IPR012318">
    <property type="entry name" value="HTH_CRP"/>
</dbReference>
<dbReference type="InterPro" id="IPR036390">
    <property type="entry name" value="WH_DNA-bd_sf"/>
</dbReference>
<name>A0ABW4M6A0_9HYPH</name>
<dbReference type="Gene3D" id="1.10.10.10">
    <property type="entry name" value="Winged helix-like DNA-binding domain superfamily/Winged helix DNA-binding domain"/>
    <property type="match status" value="1"/>
</dbReference>
<feature type="domain" description="HTH crp-type" evidence="5">
    <location>
        <begin position="147"/>
        <end position="220"/>
    </location>
</feature>
<dbReference type="PROSITE" id="PS51063">
    <property type="entry name" value="HTH_CRP_2"/>
    <property type="match status" value="1"/>
</dbReference>
<dbReference type="Gene3D" id="2.60.120.10">
    <property type="entry name" value="Jelly Rolls"/>
    <property type="match status" value="1"/>
</dbReference>
<evidence type="ECO:0000259" key="5">
    <source>
        <dbReference type="PROSITE" id="PS51063"/>
    </source>
</evidence>
<evidence type="ECO:0000256" key="3">
    <source>
        <dbReference type="ARBA" id="ARBA00023163"/>
    </source>
</evidence>
<dbReference type="PANTHER" id="PTHR24567:SF75">
    <property type="entry name" value="FUMARATE AND NITRATE REDUCTION REGULATORY PROTEIN"/>
    <property type="match status" value="1"/>
</dbReference>
<dbReference type="CDD" id="cd00038">
    <property type="entry name" value="CAP_ED"/>
    <property type="match status" value="1"/>
</dbReference>
<evidence type="ECO:0000256" key="2">
    <source>
        <dbReference type="ARBA" id="ARBA00023125"/>
    </source>
</evidence>
<evidence type="ECO:0000259" key="4">
    <source>
        <dbReference type="PROSITE" id="PS50042"/>
    </source>
</evidence>
<sequence length="249" mass="27553">MFSTASNAQPNFGAFAGMKPQLVTLDELFASTPRETLDIGEGLFWQGDRAQHIFEITEGVLRIFKIIGDGRRVITGFLYAGDMVGLSLKDVYLYSAEAVTAVKVRRLTRKAFQDAIENSPELRPQLFSLMCDEMAAAQEQMVLLSRKSAEERLCSFFLMIGRRHAGGQVPRMVELAMSRQDIADYLGLTIETVSRTITKLIQRGIITPNGRHAFDVTKPGKLLALCGDGDSYEELGGSGVKTRQAVWPN</sequence>
<reference evidence="7" key="1">
    <citation type="journal article" date="2019" name="Int. J. Syst. Evol. Microbiol.">
        <title>The Global Catalogue of Microorganisms (GCM) 10K type strain sequencing project: providing services to taxonomists for standard genome sequencing and annotation.</title>
        <authorList>
            <consortium name="The Broad Institute Genomics Platform"/>
            <consortium name="The Broad Institute Genome Sequencing Center for Infectious Disease"/>
            <person name="Wu L."/>
            <person name="Ma J."/>
        </authorList>
    </citation>
    <scope>NUCLEOTIDE SEQUENCE [LARGE SCALE GENOMIC DNA]</scope>
    <source>
        <strain evidence="7">CG52</strain>
    </source>
</reference>
<dbReference type="PROSITE" id="PS00042">
    <property type="entry name" value="HTH_CRP_1"/>
    <property type="match status" value="1"/>
</dbReference>
<proteinExistence type="predicted"/>
<dbReference type="SMART" id="SM00100">
    <property type="entry name" value="cNMP"/>
    <property type="match status" value="1"/>
</dbReference>
<dbReference type="PROSITE" id="PS50042">
    <property type="entry name" value="CNMP_BINDING_3"/>
    <property type="match status" value="1"/>
</dbReference>
<dbReference type="InterPro" id="IPR000595">
    <property type="entry name" value="cNMP-bd_dom"/>
</dbReference>